<evidence type="ECO:0000256" key="2">
    <source>
        <dbReference type="ARBA" id="ARBA00022692"/>
    </source>
</evidence>
<evidence type="ECO:0000256" key="4">
    <source>
        <dbReference type="ARBA" id="ARBA00023136"/>
    </source>
</evidence>
<evidence type="ECO:0000256" key="1">
    <source>
        <dbReference type="ARBA" id="ARBA00004141"/>
    </source>
</evidence>
<dbReference type="PANTHER" id="PTHR15819">
    <property type="entry name" value="TRANSMEMBRANE PROTEIN FAM155"/>
    <property type="match status" value="1"/>
</dbReference>
<dbReference type="GO" id="GO:0015275">
    <property type="term" value="F:stretch-activated, monoatomic cation-selective, calcium channel activity"/>
    <property type="evidence" value="ECO:0007669"/>
    <property type="project" value="TreeGrafter"/>
</dbReference>
<name>A0A1A9VT80_GLOAU</name>
<protein>
    <submittedName>
        <fullName evidence="7">Uncharacterized protein</fullName>
    </submittedName>
</protein>
<evidence type="ECO:0000256" key="5">
    <source>
        <dbReference type="ARBA" id="ARBA00023180"/>
    </source>
</evidence>
<comment type="similarity">
    <text evidence="6">Belongs to the NALF family.</text>
</comment>
<dbReference type="Proteomes" id="UP000078200">
    <property type="component" value="Unassembled WGS sequence"/>
</dbReference>
<dbReference type="EnsemblMetazoa" id="GAUT046756-RA">
    <property type="protein sequence ID" value="GAUT046756-PA"/>
    <property type="gene ID" value="GAUT046756"/>
</dbReference>
<dbReference type="STRING" id="7395.A0A1A9VT80"/>
<dbReference type="GO" id="GO:0005886">
    <property type="term" value="C:plasma membrane"/>
    <property type="evidence" value="ECO:0007669"/>
    <property type="project" value="TreeGrafter"/>
</dbReference>
<proteinExistence type="inferred from homology"/>
<organism evidence="7 8">
    <name type="scientific">Glossina austeni</name>
    <name type="common">Savannah tsetse fly</name>
    <dbReference type="NCBI Taxonomy" id="7395"/>
    <lineage>
        <taxon>Eukaryota</taxon>
        <taxon>Metazoa</taxon>
        <taxon>Ecdysozoa</taxon>
        <taxon>Arthropoda</taxon>
        <taxon>Hexapoda</taxon>
        <taxon>Insecta</taxon>
        <taxon>Pterygota</taxon>
        <taxon>Neoptera</taxon>
        <taxon>Endopterygota</taxon>
        <taxon>Diptera</taxon>
        <taxon>Brachycera</taxon>
        <taxon>Muscomorpha</taxon>
        <taxon>Hippoboscoidea</taxon>
        <taxon>Glossinidae</taxon>
        <taxon>Glossina</taxon>
    </lineage>
</organism>
<dbReference type="AlphaFoldDB" id="A0A1A9VT80"/>
<keyword evidence="2" id="KW-0812">Transmembrane</keyword>
<comment type="subcellular location">
    <subcellularLocation>
        <location evidence="1">Membrane</location>
        <topology evidence="1">Multi-pass membrane protein</topology>
    </subcellularLocation>
</comment>
<evidence type="ECO:0000313" key="7">
    <source>
        <dbReference type="EnsemblMetazoa" id="GAUT046756-PA"/>
    </source>
</evidence>
<evidence type="ECO:0000313" key="8">
    <source>
        <dbReference type="Proteomes" id="UP000078200"/>
    </source>
</evidence>
<keyword evidence="8" id="KW-1185">Reference proteome</keyword>
<dbReference type="PANTHER" id="PTHR15819:SF11">
    <property type="entry name" value="MID1, ISOFORM A"/>
    <property type="match status" value="1"/>
</dbReference>
<reference evidence="7" key="1">
    <citation type="submission" date="2020-05" db="UniProtKB">
        <authorList>
            <consortium name="EnsemblMetazoa"/>
        </authorList>
    </citation>
    <scope>IDENTIFICATION</scope>
    <source>
        <strain evidence="7">TTRI</strain>
    </source>
</reference>
<keyword evidence="5" id="KW-0325">Glycoprotein</keyword>
<evidence type="ECO:0000256" key="3">
    <source>
        <dbReference type="ARBA" id="ARBA00022989"/>
    </source>
</evidence>
<dbReference type="VEuPathDB" id="VectorBase:GAUT046756"/>
<dbReference type="InterPro" id="IPR055288">
    <property type="entry name" value="NALCN_aux_factor_1/2"/>
</dbReference>
<keyword evidence="4" id="KW-0472">Membrane</keyword>
<accession>A0A1A9VT80</accession>
<keyword evidence="3" id="KW-1133">Transmembrane helix</keyword>
<sequence length="756" mass="86409">MCVCHVTTTAALTRATPPGSMASEQTVPFVSLIVNLILRQRYFSRADYNVYSGYSQRKFHKVLKVQQTSAQVRSVVGEHFLFLKLLQEKEAYRRWVCSTLVPYFAEPSDVIIIDYNSSNYNNNNINDKNKKNNYNESVISKVAATIGTTHHIVSTTRNLSAVNTTHNSLYSISPPLLLPSAPPPTSVFAKGSRNETIINNLQRTAGNATALLTANLIVSKNENHHQLRQGERQFNNSNNNNYHKINGNFINNDININDINSNSNHNNSNIINYINHERNKRHLTKPKKSSAKSKQLQQSPAITYSDVMQYGRIQNDSNVDINCPPLATTRRRRRNIINDTDQRQQQSQQEHEPLKLQFNNFISTANNMNPVRREGSVISKNLMKRIKGKIEFRKRRRIRPCLSVCQTVEQKCPYLLPADRAPALPTQYAGEPTFLCLDQNIPETGEQLKKSSHGPSDCCYTYCGDVQNGLCTYCNEYAEIRETDLLAISENRKIRNITLQPTKIKNEKPPIRLETRIRAKLGLNQTDDNIVMASIAIAISNETLWPTSETQLIERLPYYAYCDGVFYYDDDINDMPEKATSGNCYALPTMQSRCSIPYYADNYVSAAKRSQDLSRSQCWLLWLSIILCLSSTYRSVNYQTIQKRILHHESYKYIGSGVIQLHKHQGIIVYDYNKRLPNKKFMKWMFEVIMMMRCKVVIKIYNNGVEDGIGRCCRCCVEMKLYSEQQRGVPRVTCKHFKAGAKITTTTTKAHHSASI</sequence>
<dbReference type="GO" id="GO:0098703">
    <property type="term" value="P:calcium ion import across plasma membrane"/>
    <property type="evidence" value="ECO:0007669"/>
    <property type="project" value="TreeGrafter"/>
</dbReference>
<evidence type="ECO:0000256" key="6">
    <source>
        <dbReference type="ARBA" id="ARBA00029445"/>
    </source>
</evidence>